<reference evidence="1 2" key="1">
    <citation type="submission" date="2023-01" db="EMBL/GenBank/DDBJ databases">
        <authorList>
            <person name="Whitehead M."/>
        </authorList>
    </citation>
    <scope>NUCLEOTIDE SEQUENCE [LARGE SCALE GENOMIC DNA]</scope>
</reference>
<evidence type="ECO:0000313" key="2">
    <source>
        <dbReference type="Proteomes" id="UP001160148"/>
    </source>
</evidence>
<dbReference type="AlphaFoldDB" id="A0AAV0WML8"/>
<name>A0AAV0WML8_9HEMI</name>
<sequence length="171" mass="19597">MIDMDLDNCSTFSFENYMKVLKSMIRKLHKPLEQVIIRYKKGEKSTSNLKKKCNIINNNEGLLLGPHNKGPLINNLVTDPQFSTLILGNYKLKTNVDADSYFCTINNEIVKLINIAHSTNTGNIVLIGRKFKEKSDFYVHPIKSSHLGIFSVKHLSKNLMCWNVKDIKKKL</sequence>
<proteinExistence type="predicted"/>
<organism evidence="1 2">
    <name type="scientific">Macrosiphum euphorbiae</name>
    <name type="common">potato aphid</name>
    <dbReference type="NCBI Taxonomy" id="13131"/>
    <lineage>
        <taxon>Eukaryota</taxon>
        <taxon>Metazoa</taxon>
        <taxon>Ecdysozoa</taxon>
        <taxon>Arthropoda</taxon>
        <taxon>Hexapoda</taxon>
        <taxon>Insecta</taxon>
        <taxon>Pterygota</taxon>
        <taxon>Neoptera</taxon>
        <taxon>Paraneoptera</taxon>
        <taxon>Hemiptera</taxon>
        <taxon>Sternorrhyncha</taxon>
        <taxon>Aphidomorpha</taxon>
        <taxon>Aphidoidea</taxon>
        <taxon>Aphididae</taxon>
        <taxon>Macrosiphini</taxon>
        <taxon>Macrosiphum</taxon>
    </lineage>
</organism>
<evidence type="ECO:0000313" key="1">
    <source>
        <dbReference type="EMBL" id="CAI6357106.1"/>
    </source>
</evidence>
<comment type="caution">
    <text evidence="1">The sequence shown here is derived from an EMBL/GenBank/DDBJ whole genome shotgun (WGS) entry which is preliminary data.</text>
</comment>
<keyword evidence="2" id="KW-1185">Reference proteome</keyword>
<gene>
    <name evidence="1" type="ORF">MEUPH1_LOCUS12768</name>
</gene>
<protein>
    <submittedName>
        <fullName evidence="1">Uncharacterized protein</fullName>
    </submittedName>
</protein>
<accession>A0AAV0WML8</accession>
<dbReference type="EMBL" id="CARXXK010000002">
    <property type="protein sequence ID" value="CAI6357106.1"/>
    <property type="molecule type" value="Genomic_DNA"/>
</dbReference>
<dbReference type="Proteomes" id="UP001160148">
    <property type="component" value="Unassembled WGS sequence"/>
</dbReference>